<reference evidence="2" key="1">
    <citation type="submission" date="2023-10" db="EMBL/GenBank/DDBJ databases">
        <authorList>
            <person name="Chen Y."/>
            <person name="Shah S."/>
            <person name="Dougan E. K."/>
            <person name="Thang M."/>
            <person name="Chan C."/>
        </authorList>
    </citation>
    <scope>NUCLEOTIDE SEQUENCE [LARGE SCALE GENOMIC DNA]</scope>
</reference>
<evidence type="ECO:0000313" key="2">
    <source>
        <dbReference type="EMBL" id="CAK0803042.1"/>
    </source>
</evidence>
<evidence type="ECO:0000256" key="1">
    <source>
        <dbReference type="SAM" id="MobiDB-lite"/>
    </source>
</evidence>
<evidence type="ECO:0000313" key="3">
    <source>
        <dbReference type="Proteomes" id="UP001189429"/>
    </source>
</evidence>
<feature type="compositionally biased region" description="Low complexity" evidence="1">
    <location>
        <begin position="80"/>
        <end position="92"/>
    </location>
</feature>
<feature type="compositionally biased region" description="Low complexity" evidence="1">
    <location>
        <begin position="37"/>
        <end position="47"/>
    </location>
</feature>
<feature type="compositionally biased region" description="Low complexity" evidence="1">
    <location>
        <begin position="186"/>
        <end position="199"/>
    </location>
</feature>
<feature type="non-terminal residue" evidence="2">
    <location>
        <position position="253"/>
    </location>
</feature>
<organism evidence="2 3">
    <name type="scientific">Prorocentrum cordatum</name>
    <dbReference type="NCBI Taxonomy" id="2364126"/>
    <lineage>
        <taxon>Eukaryota</taxon>
        <taxon>Sar</taxon>
        <taxon>Alveolata</taxon>
        <taxon>Dinophyceae</taxon>
        <taxon>Prorocentrales</taxon>
        <taxon>Prorocentraceae</taxon>
        <taxon>Prorocentrum</taxon>
    </lineage>
</organism>
<protein>
    <submittedName>
        <fullName evidence="2">Uncharacterized protein</fullName>
    </submittedName>
</protein>
<accession>A0ABN9QBL5</accession>
<dbReference type="Proteomes" id="UP001189429">
    <property type="component" value="Unassembled WGS sequence"/>
</dbReference>
<sequence>QRPPCEPSGSTGMAEGAWAEPSEPSGSTGMAEGTHLGGAWAPAAGAPHRVVQRRRPQSARCSSGRGSARHATPDRRSTVDGQGAQDAAAWGDTADRRRMLMRRLQQRFLQRRGLAAESADADASPDPQKSGEQVPDAEPARAAAQPSAPPRAVRPTTAPSSWRVLGPGSEGAAVQQAGIRNGLSLAGPAAEAAAAAGARGEPRPPPTRAALPADGREGHAAAAALGPQRASEGLAPPRATPEAHRAVGALAGH</sequence>
<name>A0ABN9QBL5_9DINO</name>
<feature type="region of interest" description="Disordered" evidence="1">
    <location>
        <begin position="111"/>
        <end position="253"/>
    </location>
</feature>
<dbReference type="EMBL" id="CAUYUJ010002931">
    <property type="protein sequence ID" value="CAK0803042.1"/>
    <property type="molecule type" value="Genomic_DNA"/>
</dbReference>
<gene>
    <name evidence="2" type="ORF">PCOR1329_LOCUS10356</name>
</gene>
<proteinExistence type="predicted"/>
<feature type="compositionally biased region" description="Low complexity" evidence="1">
    <location>
        <begin position="136"/>
        <end position="160"/>
    </location>
</feature>
<comment type="caution">
    <text evidence="2">The sequence shown here is derived from an EMBL/GenBank/DDBJ whole genome shotgun (WGS) entry which is preliminary data.</text>
</comment>
<keyword evidence="3" id="KW-1185">Reference proteome</keyword>
<feature type="non-terminal residue" evidence="2">
    <location>
        <position position="1"/>
    </location>
</feature>
<feature type="compositionally biased region" description="Low complexity" evidence="1">
    <location>
        <begin position="111"/>
        <end position="127"/>
    </location>
</feature>
<feature type="region of interest" description="Disordered" evidence="1">
    <location>
        <begin position="1"/>
        <end position="95"/>
    </location>
</feature>